<protein>
    <submittedName>
        <fullName evidence="2">DUF2079 domain-containing protein</fullName>
    </submittedName>
</protein>
<gene>
    <name evidence="2" type="ORF">FOY51_04010</name>
</gene>
<dbReference type="RefSeq" id="WP_149428939.1">
    <property type="nucleotide sequence ID" value="NZ_VLNY01000002.1"/>
</dbReference>
<name>A0A5A7SCA7_9NOCA</name>
<feature type="transmembrane region" description="Helical" evidence="1">
    <location>
        <begin position="16"/>
        <end position="33"/>
    </location>
</feature>
<reference evidence="2 3" key="1">
    <citation type="submission" date="2019-07" db="EMBL/GenBank/DDBJ databases">
        <title>Rhodococcus cavernicolus sp. nov., isolated from a cave.</title>
        <authorList>
            <person name="Lee S.D."/>
        </authorList>
    </citation>
    <scope>NUCLEOTIDE SEQUENCE [LARGE SCALE GENOMIC DNA]</scope>
    <source>
        <strain evidence="2 3">C1-24</strain>
    </source>
</reference>
<dbReference type="EMBL" id="VLNY01000002">
    <property type="protein sequence ID" value="KAA0023780.1"/>
    <property type="molecule type" value="Genomic_DNA"/>
</dbReference>
<dbReference type="OrthoDB" id="5240834at2"/>
<comment type="caution">
    <text evidence="2">The sequence shown here is derived from an EMBL/GenBank/DDBJ whole genome shotgun (WGS) entry which is preliminary data.</text>
</comment>
<organism evidence="2 3">
    <name type="scientific">Antrihabitans cavernicola</name>
    <dbReference type="NCBI Taxonomy" id="2495913"/>
    <lineage>
        <taxon>Bacteria</taxon>
        <taxon>Bacillati</taxon>
        <taxon>Actinomycetota</taxon>
        <taxon>Actinomycetes</taxon>
        <taxon>Mycobacteriales</taxon>
        <taxon>Nocardiaceae</taxon>
        <taxon>Antrihabitans</taxon>
    </lineage>
</organism>
<feature type="transmembrane region" description="Helical" evidence="1">
    <location>
        <begin position="188"/>
        <end position="207"/>
    </location>
</feature>
<feature type="transmembrane region" description="Helical" evidence="1">
    <location>
        <begin position="105"/>
        <end position="121"/>
    </location>
</feature>
<evidence type="ECO:0000313" key="3">
    <source>
        <dbReference type="Proteomes" id="UP000322244"/>
    </source>
</evidence>
<dbReference type="Pfam" id="PF09852">
    <property type="entry name" value="DUF2079"/>
    <property type="match status" value="1"/>
</dbReference>
<evidence type="ECO:0000313" key="2">
    <source>
        <dbReference type="EMBL" id="KAA0023780.1"/>
    </source>
</evidence>
<sequence length="388" mass="41523">MVVFAPFYRVFPSAETLLIGQAVLFALGVVPIARWAVRRLGTGAAVVVATGYCLSWGLQAAVNYDFHEIALAVPLLAFSVTALGERRWTAAMLWALPLVFVKEDLGLTVAVIGGLVAYWTAGTTRTRGVLTAVWGVGWTVLAVKVLIPWFSASGQYGQASKLPSGGMTSAVDSAWNGVVGGDSRASTVLLLLLITGFAALRSPSTIIALPTLAWRFISDNSNFWGPIYHYSAILMPVLFAALVDALVRGKRDGGISQRGRRTILGVVLVVAIASVPSLPLFRLVHAQTWQPDRQLAAVQALADRIPDGDSVGASNNLVPRLADDHSVSIFPRRDADHTTPNWIMVNVERPPNWPLDSAGDKQAVADALRNGYTAVADRDGIELLHRGG</sequence>
<accession>A0A5A7SCA7</accession>
<keyword evidence="1" id="KW-1133">Transmembrane helix</keyword>
<dbReference type="InterPro" id="IPR018650">
    <property type="entry name" value="STSV1_Orf64"/>
</dbReference>
<feature type="transmembrane region" description="Helical" evidence="1">
    <location>
        <begin position="263"/>
        <end position="284"/>
    </location>
</feature>
<feature type="transmembrane region" description="Helical" evidence="1">
    <location>
        <begin position="40"/>
        <end position="58"/>
    </location>
</feature>
<feature type="transmembrane region" description="Helical" evidence="1">
    <location>
        <begin position="227"/>
        <end position="247"/>
    </location>
</feature>
<evidence type="ECO:0000256" key="1">
    <source>
        <dbReference type="SAM" id="Phobius"/>
    </source>
</evidence>
<dbReference type="Proteomes" id="UP000322244">
    <property type="component" value="Unassembled WGS sequence"/>
</dbReference>
<dbReference type="AlphaFoldDB" id="A0A5A7SCA7"/>
<proteinExistence type="predicted"/>
<feature type="transmembrane region" description="Helical" evidence="1">
    <location>
        <begin position="133"/>
        <end position="152"/>
    </location>
</feature>
<keyword evidence="1" id="KW-0472">Membrane</keyword>
<keyword evidence="3" id="KW-1185">Reference proteome</keyword>
<keyword evidence="1" id="KW-0812">Transmembrane</keyword>